<evidence type="ECO:0000256" key="2">
    <source>
        <dbReference type="ARBA" id="ARBA00022617"/>
    </source>
</evidence>
<feature type="domain" description="Cytochrome c" evidence="8">
    <location>
        <begin position="235"/>
        <end position="313"/>
    </location>
</feature>
<dbReference type="InterPro" id="IPR008168">
    <property type="entry name" value="Cyt_C_IC"/>
</dbReference>
<evidence type="ECO:0000313" key="9">
    <source>
        <dbReference type="EMBL" id="GHF89563.1"/>
    </source>
</evidence>
<dbReference type="Pfam" id="PF00034">
    <property type="entry name" value="Cytochrom_C"/>
    <property type="match status" value="4"/>
</dbReference>
<name>A0A919BGE8_9GAMM</name>
<feature type="domain" description="Cytochrome c" evidence="8">
    <location>
        <begin position="129"/>
        <end position="216"/>
    </location>
</feature>
<evidence type="ECO:0000259" key="8">
    <source>
        <dbReference type="PROSITE" id="PS51007"/>
    </source>
</evidence>
<evidence type="ECO:0000256" key="3">
    <source>
        <dbReference type="ARBA" id="ARBA00022723"/>
    </source>
</evidence>
<evidence type="ECO:0000256" key="4">
    <source>
        <dbReference type="ARBA" id="ARBA00022982"/>
    </source>
</evidence>
<dbReference type="GO" id="GO:0020037">
    <property type="term" value="F:heme binding"/>
    <property type="evidence" value="ECO:0007669"/>
    <property type="project" value="InterPro"/>
</dbReference>
<organism evidence="9 10">
    <name type="scientific">Thalassotalea marina</name>
    <dbReference type="NCBI Taxonomy" id="1673741"/>
    <lineage>
        <taxon>Bacteria</taxon>
        <taxon>Pseudomonadati</taxon>
        <taxon>Pseudomonadota</taxon>
        <taxon>Gammaproteobacteria</taxon>
        <taxon>Alteromonadales</taxon>
        <taxon>Colwelliaceae</taxon>
        <taxon>Thalassotalea</taxon>
    </lineage>
</organism>
<evidence type="ECO:0000256" key="6">
    <source>
        <dbReference type="PROSITE-ProRule" id="PRU00433"/>
    </source>
</evidence>
<keyword evidence="10" id="KW-1185">Reference proteome</keyword>
<dbReference type="PROSITE" id="PS51007">
    <property type="entry name" value="CYTC"/>
    <property type="match status" value="4"/>
</dbReference>
<dbReference type="InterPro" id="IPR009056">
    <property type="entry name" value="Cyt_c-like_dom"/>
</dbReference>
<reference evidence="9" key="2">
    <citation type="submission" date="2020-09" db="EMBL/GenBank/DDBJ databases">
        <authorList>
            <person name="Sun Q."/>
            <person name="Kim S."/>
        </authorList>
    </citation>
    <scope>NUCLEOTIDE SEQUENCE</scope>
    <source>
        <strain evidence="9">KCTC 42731</strain>
    </source>
</reference>
<feature type="domain" description="Cytochrome c" evidence="8">
    <location>
        <begin position="23"/>
        <end position="101"/>
    </location>
</feature>
<protein>
    <recommendedName>
        <fullName evidence="8">Cytochrome c domain-containing protein</fullName>
    </recommendedName>
</protein>
<keyword evidence="3 6" id="KW-0479">Metal-binding</keyword>
<dbReference type="Gene3D" id="1.10.760.10">
    <property type="entry name" value="Cytochrome c-like domain"/>
    <property type="match status" value="4"/>
</dbReference>
<dbReference type="AlphaFoldDB" id="A0A919BGE8"/>
<accession>A0A919BGE8</accession>
<feature type="signal peptide" evidence="7">
    <location>
        <begin position="1"/>
        <end position="22"/>
    </location>
</feature>
<dbReference type="SUPFAM" id="SSF46626">
    <property type="entry name" value="Cytochrome c"/>
    <property type="match status" value="4"/>
</dbReference>
<dbReference type="EMBL" id="BNCK01000003">
    <property type="protein sequence ID" value="GHF89563.1"/>
    <property type="molecule type" value="Genomic_DNA"/>
</dbReference>
<dbReference type="PANTHER" id="PTHR33751">
    <property type="entry name" value="CBB3-TYPE CYTOCHROME C OXIDASE SUBUNIT FIXP"/>
    <property type="match status" value="1"/>
</dbReference>
<dbReference type="GO" id="GO:0009055">
    <property type="term" value="F:electron transfer activity"/>
    <property type="evidence" value="ECO:0007669"/>
    <property type="project" value="InterPro"/>
</dbReference>
<dbReference type="RefSeq" id="WP_229854607.1">
    <property type="nucleotide sequence ID" value="NZ_BNCK01000003.1"/>
</dbReference>
<gene>
    <name evidence="9" type="ORF">GCM10017161_16770</name>
</gene>
<evidence type="ECO:0000256" key="5">
    <source>
        <dbReference type="ARBA" id="ARBA00023004"/>
    </source>
</evidence>
<dbReference type="InterPro" id="IPR050597">
    <property type="entry name" value="Cytochrome_c_Oxidase_Subunit"/>
</dbReference>
<dbReference type="Proteomes" id="UP000623842">
    <property type="component" value="Unassembled WGS sequence"/>
</dbReference>
<keyword evidence="4" id="KW-0249">Electron transport</keyword>
<keyword evidence="5 6" id="KW-0408">Iron</keyword>
<comment type="caution">
    <text evidence="9">The sequence shown here is derived from an EMBL/GenBank/DDBJ whole genome shotgun (WGS) entry which is preliminary data.</text>
</comment>
<dbReference type="GO" id="GO:0005506">
    <property type="term" value="F:iron ion binding"/>
    <property type="evidence" value="ECO:0007669"/>
    <property type="project" value="InterPro"/>
</dbReference>
<proteinExistence type="predicted"/>
<sequence>MKKVLFSMVIGLGMVSQANAFAGDAQAGKSKAAVCAACHGSNGIGTTDTYPNLAGQHADYIAKQLKAFKAGDRKDPLMSPMAANLSDQDMADLAAYFSSFNRDGSTAGGSASEGGQTAATAAPAPKFIPSAEAGKALYEHGDADRGIASCVGCHGQDGNSDVLINPNLADQHPEYLEKQLAAFKANTRHNASMNAVAANLTTEDIANIGAYFKDTSAVGEVKASTGKVAVKTLAGDVELGKAKSATCVACHNADGNSTVAMYPSIAGQGEAYLLKQLKEFKSGARDNAIMAGMVAGLSEDDMQNLAAYFASQTLKPVVGEENAAGHKLYIGGDAERGITACIACHGVSGKGMDNAGFPAIGGQHPTYLKAQLEQFRSGVRANDKNAMMQNIAAKLSDADIEALANYMSTLK</sequence>
<keyword evidence="2 6" id="KW-0349">Heme</keyword>
<dbReference type="InterPro" id="IPR036909">
    <property type="entry name" value="Cyt_c-like_dom_sf"/>
</dbReference>
<feature type="domain" description="Cytochrome c" evidence="8">
    <location>
        <begin position="320"/>
        <end position="411"/>
    </location>
</feature>
<dbReference type="PRINTS" id="PR00605">
    <property type="entry name" value="CYTCHROMECIC"/>
</dbReference>
<dbReference type="PANTHER" id="PTHR33751:SF9">
    <property type="entry name" value="CYTOCHROME C4"/>
    <property type="match status" value="1"/>
</dbReference>
<reference evidence="9" key="1">
    <citation type="journal article" date="2014" name="Int. J. Syst. Evol. Microbiol.">
        <title>Complete genome sequence of Corynebacterium casei LMG S-19264T (=DSM 44701T), isolated from a smear-ripened cheese.</title>
        <authorList>
            <consortium name="US DOE Joint Genome Institute (JGI-PGF)"/>
            <person name="Walter F."/>
            <person name="Albersmeier A."/>
            <person name="Kalinowski J."/>
            <person name="Ruckert C."/>
        </authorList>
    </citation>
    <scope>NUCLEOTIDE SEQUENCE</scope>
    <source>
        <strain evidence="9">KCTC 42731</strain>
    </source>
</reference>
<keyword evidence="7" id="KW-0732">Signal</keyword>
<feature type="chain" id="PRO_5037617642" description="Cytochrome c domain-containing protein" evidence="7">
    <location>
        <begin position="23"/>
        <end position="411"/>
    </location>
</feature>
<keyword evidence="1" id="KW-0813">Transport</keyword>
<evidence type="ECO:0000256" key="1">
    <source>
        <dbReference type="ARBA" id="ARBA00022448"/>
    </source>
</evidence>
<evidence type="ECO:0000256" key="7">
    <source>
        <dbReference type="SAM" id="SignalP"/>
    </source>
</evidence>
<evidence type="ECO:0000313" key="10">
    <source>
        <dbReference type="Proteomes" id="UP000623842"/>
    </source>
</evidence>